<evidence type="ECO:0000313" key="2">
    <source>
        <dbReference type="EMBL" id="SEF66220.1"/>
    </source>
</evidence>
<organism evidence="2 5">
    <name type="scientific">Saccharopolyspora kobensis</name>
    <dbReference type="NCBI Taxonomy" id="146035"/>
    <lineage>
        <taxon>Bacteria</taxon>
        <taxon>Bacillati</taxon>
        <taxon>Actinomycetota</taxon>
        <taxon>Actinomycetes</taxon>
        <taxon>Pseudonocardiales</taxon>
        <taxon>Pseudonocardiaceae</taxon>
        <taxon>Saccharopolyspora</taxon>
    </lineage>
</organism>
<dbReference type="Proteomes" id="UP000236729">
    <property type="component" value="Unassembled WGS sequence"/>
</dbReference>
<evidence type="ECO:0000313" key="3">
    <source>
        <dbReference type="EMBL" id="SFC42484.1"/>
    </source>
</evidence>
<reference evidence="2" key="1">
    <citation type="submission" date="2016-10" db="EMBL/GenBank/DDBJ databases">
        <authorList>
            <person name="de Groot N.N."/>
        </authorList>
    </citation>
    <scope>NUCLEOTIDE SEQUENCE [LARGE SCALE GENOMIC DNA]</scope>
    <source>
        <strain evidence="2">ATCC 20501</strain>
    </source>
</reference>
<accession>A0A1H5TTX3</accession>
<protein>
    <submittedName>
        <fullName evidence="2">Uncharacterized protein</fullName>
    </submittedName>
</protein>
<evidence type="ECO:0000313" key="5">
    <source>
        <dbReference type="Proteomes" id="UP000236729"/>
    </source>
</evidence>
<proteinExistence type="predicted"/>
<sequence length="167" mass="17821">MRRSATAALAAVALLALAGSAAAEPPGEWVPAPSEPSTAPAGTRCAFDVRVEQLVDEVVKRVVETYPDGLVKREEYKGPLIDRVTNLATGESVEANASGHASLTHRPDGVVTWDWSGPVLMGFGPGQSNHDAGLYLLTGRYEVDISDDHRLVRRADGEERDLCAELS</sequence>
<dbReference type="Proteomes" id="UP000199690">
    <property type="component" value="Unassembled WGS sequence"/>
</dbReference>
<keyword evidence="4" id="KW-1185">Reference proteome</keyword>
<keyword evidence="1" id="KW-0732">Signal</keyword>
<feature type="signal peptide" evidence="1">
    <location>
        <begin position="1"/>
        <end position="23"/>
    </location>
</feature>
<evidence type="ECO:0000313" key="4">
    <source>
        <dbReference type="Proteomes" id="UP000199690"/>
    </source>
</evidence>
<dbReference type="RefSeq" id="WP_143185722.1">
    <property type="nucleotide sequence ID" value="NZ_FNVB01000002.1"/>
</dbReference>
<reference evidence="4 5" key="2">
    <citation type="submission" date="2016-10" db="EMBL/GenBank/DDBJ databases">
        <authorList>
            <person name="Varghese N."/>
            <person name="Submissions S."/>
        </authorList>
    </citation>
    <scope>NUCLEOTIDE SEQUENCE [LARGE SCALE GENOMIC DNA]</scope>
    <source>
        <strain evidence="5">ATCC 20501</strain>
        <strain evidence="3 4">CGMCC 4.3529</strain>
    </source>
</reference>
<evidence type="ECO:0000256" key="1">
    <source>
        <dbReference type="SAM" id="SignalP"/>
    </source>
</evidence>
<feature type="chain" id="PRO_5030027955" evidence="1">
    <location>
        <begin position="24"/>
        <end position="167"/>
    </location>
</feature>
<dbReference type="AlphaFoldDB" id="A0A1H5TTX3"/>
<name>A0A1H5TTX3_9PSEU</name>
<dbReference type="EMBL" id="FOME01000001">
    <property type="protein sequence ID" value="SFC42484.1"/>
    <property type="molecule type" value="Genomic_DNA"/>
</dbReference>
<accession>A0A1I1J1U7</accession>
<gene>
    <name evidence="2" type="ORF">SAMN02982929_00319</name>
    <name evidence="3" type="ORF">SAMN05216506_101713</name>
</gene>
<dbReference type="EMBL" id="FNVB01000002">
    <property type="protein sequence ID" value="SEF66220.1"/>
    <property type="molecule type" value="Genomic_DNA"/>
</dbReference>